<feature type="domain" description="S1 motif" evidence="4">
    <location>
        <begin position="128"/>
        <end position="193"/>
    </location>
</feature>
<proteinExistence type="inferred from homology"/>
<name>A0ABV0B0Q9_9ACTN</name>
<evidence type="ECO:0000313" key="5">
    <source>
        <dbReference type="EMBL" id="MEN3540642.1"/>
    </source>
</evidence>
<dbReference type="Gene3D" id="2.40.50.140">
    <property type="entry name" value="Nucleic acid-binding proteins"/>
    <property type="match status" value="2"/>
</dbReference>
<evidence type="ECO:0000256" key="2">
    <source>
        <dbReference type="ARBA" id="ARBA00022980"/>
    </source>
</evidence>
<organism evidence="5 6">
    <name type="scientific">Microbispora maris</name>
    <dbReference type="NCBI Taxonomy" id="3144104"/>
    <lineage>
        <taxon>Bacteria</taxon>
        <taxon>Bacillati</taxon>
        <taxon>Actinomycetota</taxon>
        <taxon>Actinomycetes</taxon>
        <taxon>Streptosporangiales</taxon>
        <taxon>Streptosporangiaceae</taxon>
        <taxon>Microbispora</taxon>
    </lineage>
</organism>
<comment type="similarity">
    <text evidence="1">Belongs to the bacterial ribosomal protein bS1 family.</text>
</comment>
<dbReference type="InterPro" id="IPR003029">
    <property type="entry name" value="S1_domain"/>
</dbReference>
<feature type="domain" description="S1 motif" evidence="4">
    <location>
        <begin position="44"/>
        <end position="113"/>
    </location>
</feature>
<protein>
    <submittedName>
        <fullName evidence="5">S1 RNA-binding domain-containing protein</fullName>
    </submittedName>
</protein>
<sequence length="197" mass="21235">MIAKVGALPVACFEGEIGYAGSNEMPNPALNQREVDFLRTLRRGQIITGRVTEIADFGVIFVDIGAFTATINVPELSWRPINHPSDVVTVGQEVTTEILDVDVECGRVSLSLRALQEDPLIGIQQQIGRTVTGPVTKVLPFGAFVRVDDPTNGLEGLVPSSDLAGRDVEIGDLLAVEIVHVDVTRRRIELALAARQA</sequence>
<dbReference type="EMBL" id="JBDJAW010000055">
    <property type="protein sequence ID" value="MEN3540642.1"/>
    <property type="molecule type" value="Genomic_DNA"/>
</dbReference>
<dbReference type="PANTHER" id="PTHR10724:SF7">
    <property type="entry name" value="SMALL RIBOSOMAL SUBUNIT PROTEIN BS1C"/>
    <property type="match status" value="1"/>
</dbReference>
<dbReference type="Proteomes" id="UP001447516">
    <property type="component" value="Unassembled WGS sequence"/>
</dbReference>
<dbReference type="SUPFAM" id="SSF50249">
    <property type="entry name" value="Nucleic acid-binding proteins"/>
    <property type="match status" value="2"/>
</dbReference>
<evidence type="ECO:0000256" key="3">
    <source>
        <dbReference type="ARBA" id="ARBA00023274"/>
    </source>
</evidence>
<dbReference type="InterPro" id="IPR012340">
    <property type="entry name" value="NA-bd_OB-fold"/>
</dbReference>
<evidence type="ECO:0000313" key="6">
    <source>
        <dbReference type="Proteomes" id="UP001447516"/>
    </source>
</evidence>
<gene>
    <name evidence="5" type="ORF">AAH991_36395</name>
</gene>
<keyword evidence="6" id="KW-1185">Reference proteome</keyword>
<comment type="caution">
    <text evidence="5">The sequence shown here is derived from an EMBL/GenBank/DDBJ whole genome shotgun (WGS) entry which is preliminary data.</text>
</comment>
<evidence type="ECO:0000259" key="4">
    <source>
        <dbReference type="PROSITE" id="PS50126"/>
    </source>
</evidence>
<dbReference type="SMART" id="SM00316">
    <property type="entry name" value="S1"/>
    <property type="match status" value="2"/>
</dbReference>
<dbReference type="PROSITE" id="PS50126">
    <property type="entry name" value="S1"/>
    <property type="match status" value="2"/>
</dbReference>
<accession>A0ABV0B0Q9</accession>
<keyword evidence="2" id="KW-0689">Ribosomal protein</keyword>
<reference evidence="5 6" key="1">
    <citation type="submission" date="2024-05" db="EMBL/GenBank/DDBJ databases">
        <title>Microbispora sp.ZYX-F-249.</title>
        <authorList>
            <person name="Xie H."/>
        </authorList>
    </citation>
    <scope>NUCLEOTIDE SEQUENCE [LARGE SCALE GENOMIC DNA]</scope>
    <source>
        <strain evidence="5 6">ZYX-F-249</strain>
    </source>
</reference>
<dbReference type="InterPro" id="IPR050437">
    <property type="entry name" value="Ribos_protein_bS1-like"/>
</dbReference>
<dbReference type="Pfam" id="PF00575">
    <property type="entry name" value="S1"/>
    <property type="match status" value="2"/>
</dbReference>
<dbReference type="RefSeq" id="WP_346230492.1">
    <property type="nucleotide sequence ID" value="NZ_JBDJAW010000055.1"/>
</dbReference>
<dbReference type="PANTHER" id="PTHR10724">
    <property type="entry name" value="30S RIBOSOMAL PROTEIN S1"/>
    <property type="match status" value="1"/>
</dbReference>
<keyword evidence="3" id="KW-0687">Ribonucleoprotein</keyword>
<evidence type="ECO:0000256" key="1">
    <source>
        <dbReference type="ARBA" id="ARBA00006767"/>
    </source>
</evidence>